<evidence type="ECO:0000313" key="1">
    <source>
        <dbReference type="EMBL" id="KAK7306548.1"/>
    </source>
</evidence>
<dbReference type="EMBL" id="JAYMYQ010000011">
    <property type="protein sequence ID" value="KAK7306548.1"/>
    <property type="molecule type" value="Genomic_DNA"/>
</dbReference>
<reference evidence="1 2" key="1">
    <citation type="submission" date="2024-01" db="EMBL/GenBank/DDBJ databases">
        <title>The genomes of 5 underutilized Papilionoideae crops provide insights into root nodulation and disease resistanc.</title>
        <authorList>
            <person name="Jiang F."/>
        </authorList>
    </citation>
    <scope>NUCLEOTIDE SEQUENCE [LARGE SCALE GENOMIC DNA]</scope>
    <source>
        <strain evidence="1">LVBAO_FW01</strain>
        <tissue evidence="1">Leaves</tissue>
    </source>
</reference>
<keyword evidence="2" id="KW-1185">Reference proteome</keyword>
<sequence length="225" mass="26571">MIETSRMGAKLVSSLVGKSVDSAVIVLPISLCDERVKSCCVWILDHDGLTRPHEMDRGRVCLTNWPIERHTKDFQTNELHVILMRGTNPTQMVMNYKSHFRTRTESNTFYSLVTYLKSNLRFETETKIAHKQRPKSPMHSTILNIDRHHPHILRFGSEIKANPHILHFYVITLTFEEFGQHKLQIPWLIREREDEITNLRSINLLKREPFLRFPLDRFCKELLRL</sequence>
<proteinExistence type="predicted"/>
<gene>
    <name evidence="1" type="ORF">VNO77_44496</name>
</gene>
<accession>A0AAN9JX55</accession>
<evidence type="ECO:0000313" key="2">
    <source>
        <dbReference type="Proteomes" id="UP001367508"/>
    </source>
</evidence>
<dbReference type="AlphaFoldDB" id="A0AAN9JX55"/>
<comment type="caution">
    <text evidence="1">The sequence shown here is derived from an EMBL/GenBank/DDBJ whole genome shotgun (WGS) entry which is preliminary data.</text>
</comment>
<dbReference type="Proteomes" id="UP001367508">
    <property type="component" value="Unassembled WGS sequence"/>
</dbReference>
<organism evidence="1 2">
    <name type="scientific">Canavalia gladiata</name>
    <name type="common">Sword bean</name>
    <name type="synonym">Dolichos gladiatus</name>
    <dbReference type="NCBI Taxonomy" id="3824"/>
    <lineage>
        <taxon>Eukaryota</taxon>
        <taxon>Viridiplantae</taxon>
        <taxon>Streptophyta</taxon>
        <taxon>Embryophyta</taxon>
        <taxon>Tracheophyta</taxon>
        <taxon>Spermatophyta</taxon>
        <taxon>Magnoliopsida</taxon>
        <taxon>eudicotyledons</taxon>
        <taxon>Gunneridae</taxon>
        <taxon>Pentapetalae</taxon>
        <taxon>rosids</taxon>
        <taxon>fabids</taxon>
        <taxon>Fabales</taxon>
        <taxon>Fabaceae</taxon>
        <taxon>Papilionoideae</taxon>
        <taxon>50 kb inversion clade</taxon>
        <taxon>NPAAA clade</taxon>
        <taxon>indigoferoid/millettioid clade</taxon>
        <taxon>Phaseoleae</taxon>
        <taxon>Canavalia</taxon>
    </lineage>
</organism>
<name>A0AAN9JX55_CANGL</name>
<protein>
    <submittedName>
        <fullName evidence="1">Uncharacterized protein</fullName>
    </submittedName>
</protein>